<keyword evidence="2" id="KW-1185">Reference proteome</keyword>
<reference evidence="1" key="1">
    <citation type="submission" date="2017-08" db="EMBL/GenBank/DDBJ databases">
        <authorList>
            <person name="de Groot N.N."/>
        </authorList>
    </citation>
    <scope>NUCLEOTIDE SEQUENCE</scope>
</reference>
<gene>
    <name evidence="1" type="ORF">BQ9231_00295</name>
</gene>
<dbReference type="Proteomes" id="UP000274850">
    <property type="component" value="Segment"/>
</dbReference>
<name>A0A285PWY5_9VIRU</name>
<dbReference type="EMBL" id="LT907979">
    <property type="protein sequence ID" value="SOB74178.1"/>
    <property type="molecule type" value="Genomic_DNA"/>
</dbReference>
<organism evidence="1">
    <name type="scientific">Cedratvirus lausannensis</name>
    <dbReference type="NCBI Taxonomy" id="2023205"/>
    <lineage>
        <taxon>Viruses</taxon>
        <taxon>Pithoviruses</taxon>
        <taxon>Orthocedratvirinae</taxon>
        <taxon>Alphacedratvirus</taxon>
        <taxon>Alphacedratvirus francolausannense</taxon>
    </lineage>
</organism>
<proteinExistence type="predicted"/>
<evidence type="ECO:0000313" key="2">
    <source>
        <dbReference type="Proteomes" id="UP000274850"/>
    </source>
</evidence>
<sequence length="163" mass="18869">MGSKSVLLCRRDIYNLFKENSLLFADQYQDTYYKKNKSSVRRRCLYDKQGTFLCERWVDVYGNPIHKPQVEQVLLTYKFTRHRLSSGVKVDVLELSDGCFVVLSRLDESHTTRLDESHTTRLDEIQGLSCPGKVYLLTNKVDLQGYIYSSDPLILSNQDLTSS</sequence>
<evidence type="ECO:0000313" key="1">
    <source>
        <dbReference type="EMBL" id="SOB74178.1"/>
    </source>
</evidence>
<protein>
    <submittedName>
        <fullName evidence="1">Uncharacterized protein</fullName>
    </submittedName>
</protein>
<accession>A0A285PWY5</accession>